<gene>
    <name evidence="2" type="ORF">AVDCRST_MAG13-377</name>
</gene>
<evidence type="ECO:0000256" key="1">
    <source>
        <dbReference type="SAM" id="MobiDB-lite"/>
    </source>
</evidence>
<feature type="region of interest" description="Disordered" evidence="1">
    <location>
        <begin position="118"/>
        <end position="254"/>
    </location>
</feature>
<sequence length="371" mass="38996">ARPGRLPQLARPVLRLPAGHLRRAAAAGVERAPGLGARGGHPGGPGRDRARRARHPGGVRGAGRGAVGRLERHADHGLAQAPGLLLPADLARDAAQAAGLRHPLGPVLGGAGALRRRAATRRGQVRRDALGQPVQHARPAAVVPLPGPHARDGLSPQRRPPRPRTRRRARAGAGGARPGRHAGRPLRPDLAGHVPAHAGRPRPGPPAPRARGRDHPAPARPRLHGGVRAGRRRARGAQRDPVAGHRGALPRGRRRHHGLLVLHVRRGGDGDAAAVLHLRLRALPGRHPGLQPPVRGGGARPAPAHLRRGGGRPGRPRGGHRPVPRALRRVGRPLLPVGRRRRLGPRGGRGVRDGRARAGRHVRARPGSCGI</sequence>
<name>A0A6J4RHC3_9ACTN</name>
<feature type="compositionally biased region" description="Gly residues" evidence="1">
    <location>
        <begin position="36"/>
        <end position="45"/>
    </location>
</feature>
<feature type="region of interest" description="Disordered" evidence="1">
    <location>
        <begin position="286"/>
        <end position="324"/>
    </location>
</feature>
<feature type="compositionally biased region" description="Basic residues" evidence="1">
    <location>
        <begin position="159"/>
        <end position="170"/>
    </location>
</feature>
<dbReference type="AlphaFoldDB" id="A0A6J4RHC3"/>
<dbReference type="EC" id="2.7.8.12" evidence="2"/>
<feature type="region of interest" description="Disordered" evidence="1">
    <location>
        <begin position="25"/>
        <end position="66"/>
    </location>
</feature>
<proteinExistence type="predicted"/>
<dbReference type="EMBL" id="CADCVO010000055">
    <property type="protein sequence ID" value="CAA9469673.1"/>
    <property type="molecule type" value="Genomic_DNA"/>
</dbReference>
<feature type="region of interest" description="Disordered" evidence="1">
    <location>
        <begin position="338"/>
        <end position="371"/>
    </location>
</feature>
<protein>
    <submittedName>
        <fullName evidence="2">CDP-glycerol:poly(Glycerophosphate) glycerophosphotransferase</fullName>
        <ecNumber evidence="2">2.7.8.12</ecNumber>
    </submittedName>
</protein>
<feature type="non-terminal residue" evidence="2">
    <location>
        <position position="1"/>
    </location>
</feature>
<feature type="compositionally biased region" description="Basic residues" evidence="1">
    <location>
        <begin position="221"/>
        <end position="236"/>
    </location>
</feature>
<reference evidence="2" key="1">
    <citation type="submission" date="2020-02" db="EMBL/GenBank/DDBJ databases">
        <authorList>
            <person name="Meier V. D."/>
        </authorList>
    </citation>
    <scope>NUCLEOTIDE SEQUENCE</scope>
    <source>
        <strain evidence="2">AVDCRST_MAG13</strain>
    </source>
</reference>
<dbReference type="GO" id="GO:0047355">
    <property type="term" value="F:CDP-glycerol glycerophosphotransferase activity"/>
    <property type="evidence" value="ECO:0007669"/>
    <property type="project" value="UniProtKB-EC"/>
</dbReference>
<evidence type="ECO:0000313" key="2">
    <source>
        <dbReference type="EMBL" id="CAA9469673.1"/>
    </source>
</evidence>
<feature type="compositionally biased region" description="Basic residues" evidence="1">
    <location>
        <begin position="305"/>
        <end position="324"/>
    </location>
</feature>
<organism evidence="2">
    <name type="scientific">uncultured Solirubrobacteraceae bacterium</name>
    <dbReference type="NCBI Taxonomy" id="1162706"/>
    <lineage>
        <taxon>Bacteria</taxon>
        <taxon>Bacillati</taxon>
        <taxon>Actinomycetota</taxon>
        <taxon>Thermoleophilia</taxon>
        <taxon>Solirubrobacterales</taxon>
        <taxon>Solirubrobacteraceae</taxon>
        <taxon>environmental samples</taxon>
    </lineage>
</organism>
<feature type="non-terminal residue" evidence="2">
    <location>
        <position position="371"/>
    </location>
</feature>
<keyword evidence="2" id="KW-0808">Transferase</keyword>
<accession>A0A6J4RHC3</accession>